<evidence type="ECO:0000313" key="3">
    <source>
        <dbReference type="Proteomes" id="UP001238088"/>
    </source>
</evidence>
<dbReference type="InterPro" id="IPR016181">
    <property type="entry name" value="Acyl_CoA_acyltransferase"/>
</dbReference>
<feature type="domain" description="N-acetyltransferase" evidence="1">
    <location>
        <begin position="5"/>
        <end position="148"/>
    </location>
</feature>
<keyword evidence="3" id="KW-1185">Reference proteome</keyword>
<evidence type="ECO:0000313" key="2">
    <source>
        <dbReference type="EMBL" id="MDQ0268365.1"/>
    </source>
</evidence>
<name>A0ABU0ABF8_9BACI</name>
<sequence length="276" mass="31872">MNDGITIRTLKTVQELHLIQELESEVWEMNPIPIHQTITAVKNGGIMLGAFYEGELVGFSYGFPGFDHGKSFLCSHMLGIHRDHRDKGIGALLKEEQKQVAIQMGYDLIRWTFDPLQSRNAYLNLSKLNGICSDYVENCYGEMEDGINQGLPSDRFNIEWWIASEHVNETTKDEINPISPFEWENGRDGFPRLKETERVLQSINLKDEAILVPIPLQFQEMKEASSELALKWRIETRKIFQHLFQKGYAAISLKKDFDNGIGYMHLLRRDLLKLEK</sequence>
<dbReference type="InterPro" id="IPR000182">
    <property type="entry name" value="GNAT_dom"/>
</dbReference>
<proteinExistence type="predicted"/>
<accession>A0ABU0ABF8</accession>
<dbReference type="EMBL" id="JAUSUB010000001">
    <property type="protein sequence ID" value="MDQ0268365.1"/>
    <property type="molecule type" value="Genomic_DNA"/>
</dbReference>
<dbReference type="Gene3D" id="3.40.630.30">
    <property type="match status" value="1"/>
</dbReference>
<dbReference type="Proteomes" id="UP001238088">
    <property type="component" value="Unassembled WGS sequence"/>
</dbReference>
<gene>
    <name evidence="2" type="ORF">J2S17_000234</name>
</gene>
<dbReference type="CDD" id="cd04301">
    <property type="entry name" value="NAT_SF"/>
    <property type="match status" value="1"/>
</dbReference>
<dbReference type="Pfam" id="PF00583">
    <property type="entry name" value="Acetyltransf_1"/>
    <property type="match status" value="1"/>
</dbReference>
<dbReference type="InterPro" id="IPR038764">
    <property type="entry name" value="GNAT_N_AcTrfase_prd"/>
</dbReference>
<protein>
    <submittedName>
        <fullName evidence="2">GNAT superfamily acetyltransferase</fullName>
    </submittedName>
</protein>
<dbReference type="PANTHER" id="PTHR41700">
    <property type="entry name" value="GCN5-RELATED N-ACETYLTRANSFERASE"/>
    <property type="match status" value="1"/>
</dbReference>
<dbReference type="PANTHER" id="PTHR41700:SF1">
    <property type="entry name" value="N-ACETYLTRANSFERASE DOMAIN-CONTAINING PROTEIN"/>
    <property type="match status" value="1"/>
</dbReference>
<organism evidence="2 3">
    <name type="scientific">Cytobacillus purgationiresistens</name>
    <dbReference type="NCBI Taxonomy" id="863449"/>
    <lineage>
        <taxon>Bacteria</taxon>
        <taxon>Bacillati</taxon>
        <taxon>Bacillota</taxon>
        <taxon>Bacilli</taxon>
        <taxon>Bacillales</taxon>
        <taxon>Bacillaceae</taxon>
        <taxon>Cytobacillus</taxon>
    </lineage>
</organism>
<comment type="caution">
    <text evidence="2">The sequence shown here is derived from an EMBL/GenBank/DDBJ whole genome shotgun (WGS) entry which is preliminary data.</text>
</comment>
<reference evidence="2 3" key="1">
    <citation type="submission" date="2023-07" db="EMBL/GenBank/DDBJ databases">
        <title>Genomic Encyclopedia of Type Strains, Phase IV (KMG-IV): sequencing the most valuable type-strain genomes for metagenomic binning, comparative biology and taxonomic classification.</title>
        <authorList>
            <person name="Goeker M."/>
        </authorList>
    </citation>
    <scope>NUCLEOTIDE SEQUENCE [LARGE SCALE GENOMIC DNA]</scope>
    <source>
        <strain evidence="2 3">DSM 23494</strain>
    </source>
</reference>
<dbReference type="SUPFAM" id="SSF55729">
    <property type="entry name" value="Acyl-CoA N-acyltransferases (Nat)"/>
    <property type="match status" value="1"/>
</dbReference>
<dbReference type="RefSeq" id="WP_307471055.1">
    <property type="nucleotide sequence ID" value="NZ_JAUSUB010000001.1"/>
</dbReference>
<evidence type="ECO:0000259" key="1">
    <source>
        <dbReference type="PROSITE" id="PS51186"/>
    </source>
</evidence>
<dbReference type="PROSITE" id="PS51186">
    <property type="entry name" value="GNAT"/>
    <property type="match status" value="1"/>
</dbReference>